<dbReference type="Gene3D" id="3.80.10.10">
    <property type="entry name" value="Ribonuclease Inhibitor"/>
    <property type="match status" value="1"/>
</dbReference>
<accession>G4TW29</accession>
<reference evidence="1 2" key="1">
    <citation type="journal article" date="2011" name="PLoS Pathog.">
        <title>Endophytic Life Strategies Decoded by Genome and Transcriptome Analyses of the Mutualistic Root Symbiont Piriformospora indica.</title>
        <authorList>
            <person name="Zuccaro A."/>
            <person name="Lahrmann U."/>
            <person name="Guldener U."/>
            <person name="Langen G."/>
            <person name="Pfiffi S."/>
            <person name="Biedenkopf D."/>
            <person name="Wong P."/>
            <person name="Samans B."/>
            <person name="Grimm C."/>
            <person name="Basiewicz M."/>
            <person name="Murat C."/>
            <person name="Martin F."/>
            <person name="Kogel K.H."/>
        </authorList>
    </citation>
    <scope>NUCLEOTIDE SEQUENCE [LARGE SCALE GENOMIC DNA]</scope>
    <source>
        <strain evidence="1 2">DSM 11827</strain>
    </source>
</reference>
<dbReference type="EMBL" id="CAFZ01000465">
    <property type="protein sequence ID" value="CCA75522.1"/>
    <property type="molecule type" value="Genomic_DNA"/>
</dbReference>
<comment type="caution">
    <text evidence="1">The sequence shown here is derived from an EMBL/GenBank/DDBJ whole genome shotgun (WGS) entry which is preliminary data.</text>
</comment>
<proteinExistence type="predicted"/>
<evidence type="ECO:0000313" key="1">
    <source>
        <dbReference type="EMBL" id="CCA75522.1"/>
    </source>
</evidence>
<dbReference type="AlphaFoldDB" id="G4TW29"/>
<keyword evidence="2" id="KW-1185">Reference proteome</keyword>
<gene>
    <name evidence="1" type="ORF">PIIN_09505</name>
</gene>
<dbReference type="Proteomes" id="UP000007148">
    <property type="component" value="Unassembled WGS sequence"/>
</dbReference>
<dbReference type="InterPro" id="IPR036047">
    <property type="entry name" value="F-box-like_dom_sf"/>
</dbReference>
<evidence type="ECO:0000313" key="2">
    <source>
        <dbReference type="Proteomes" id="UP000007148"/>
    </source>
</evidence>
<dbReference type="OrthoDB" id="2269034at2759"/>
<dbReference type="HOGENOM" id="CLU_045728_0_0_1"/>
<organism evidence="1 2">
    <name type="scientific">Serendipita indica (strain DSM 11827)</name>
    <name type="common">Root endophyte fungus</name>
    <name type="synonym">Piriformospora indica</name>
    <dbReference type="NCBI Taxonomy" id="1109443"/>
    <lineage>
        <taxon>Eukaryota</taxon>
        <taxon>Fungi</taxon>
        <taxon>Dikarya</taxon>
        <taxon>Basidiomycota</taxon>
        <taxon>Agaricomycotina</taxon>
        <taxon>Agaricomycetes</taxon>
        <taxon>Sebacinales</taxon>
        <taxon>Serendipitaceae</taxon>
        <taxon>Serendipita</taxon>
    </lineage>
</organism>
<sequence length="385" mass="44464">MPGLSAFERVPVEVLSYIFLIVRDEPAYDPVALPNLELVCRSWAVTLALYPSFWCHLSISIGWRPIGFWLSYTKAHLRRARSDQLLVIKFATSPIRRWWLEEGGFEIYQKLVQTLTGEHGEVAQRWKRLQCELFGGFESVVQDTLFIFPTPNLEWLELEEFVSPRAFTMLPSTPSLRHLRLTNCIHPIPQGISLGDIKSLKSLDTKSKRVPPLLPLLPRATTLSTLKLWSLLEWQFVPRTTLPALRELCLAGPILPDAFRHFDAPNLEVLRFRTDEDVATPIFNCLTFPFQNICHLDLTCRWRNKLGQKSPEPRRKHFQSVKLLKAFTNISTMEIHNYDETCELCSTLVTQANLQTDAAVQLICHSKMEYRSIRVAPLMYRIFQS</sequence>
<protein>
    <recommendedName>
        <fullName evidence="3">F-box domain-containing protein</fullName>
    </recommendedName>
</protein>
<dbReference type="InParanoid" id="G4TW29"/>
<dbReference type="SUPFAM" id="SSF52047">
    <property type="entry name" value="RNI-like"/>
    <property type="match status" value="1"/>
</dbReference>
<dbReference type="InterPro" id="IPR032675">
    <property type="entry name" value="LRR_dom_sf"/>
</dbReference>
<evidence type="ECO:0008006" key="3">
    <source>
        <dbReference type="Google" id="ProtNLM"/>
    </source>
</evidence>
<dbReference type="SUPFAM" id="SSF81383">
    <property type="entry name" value="F-box domain"/>
    <property type="match status" value="1"/>
</dbReference>
<name>G4TW29_SERID</name>